<proteinExistence type="predicted"/>
<dbReference type="AlphaFoldDB" id="A0A1H1GE41"/>
<evidence type="ECO:0000313" key="1">
    <source>
        <dbReference type="EMBL" id="SDR11353.1"/>
    </source>
</evidence>
<dbReference type="Proteomes" id="UP000199365">
    <property type="component" value="Unassembled WGS sequence"/>
</dbReference>
<reference evidence="2" key="1">
    <citation type="submission" date="2016-10" db="EMBL/GenBank/DDBJ databases">
        <authorList>
            <person name="Varghese N."/>
            <person name="Submissions S."/>
        </authorList>
    </citation>
    <scope>NUCLEOTIDE SEQUENCE [LARGE SCALE GENOMIC DNA]</scope>
    <source>
        <strain evidence="2">DUS833</strain>
    </source>
</reference>
<dbReference type="EMBL" id="FNKX01000001">
    <property type="protein sequence ID" value="SDR11353.1"/>
    <property type="molecule type" value="Genomic_DNA"/>
</dbReference>
<protein>
    <submittedName>
        <fullName evidence="1">Uncharacterized protein</fullName>
    </submittedName>
</protein>
<organism evidence="1 2">
    <name type="scientific">Paraburkholderia tuberum</name>
    <dbReference type="NCBI Taxonomy" id="157910"/>
    <lineage>
        <taxon>Bacteria</taxon>
        <taxon>Pseudomonadati</taxon>
        <taxon>Pseudomonadota</taxon>
        <taxon>Betaproteobacteria</taxon>
        <taxon>Burkholderiales</taxon>
        <taxon>Burkholderiaceae</taxon>
        <taxon>Paraburkholderia</taxon>
    </lineage>
</organism>
<accession>A0A1H1GE41</accession>
<dbReference type="STRING" id="157910.SAMN05445850_2848"/>
<gene>
    <name evidence="1" type="ORF">SAMN05445850_2848</name>
</gene>
<name>A0A1H1GE41_9BURK</name>
<sequence>MRDKRVQQHLMANDACESIALGKRSALLLVIAQCGREKRGVAASARLQKFGDALNHDQHLLARFVRVGSGGT</sequence>
<keyword evidence="2" id="KW-1185">Reference proteome</keyword>
<evidence type="ECO:0000313" key="2">
    <source>
        <dbReference type="Proteomes" id="UP000199365"/>
    </source>
</evidence>